<dbReference type="GO" id="GO:0000156">
    <property type="term" value="F:phosphorelay response regulator activity"/>
    <property type="evidence" value="ECO:0007669"/>
    <property type="project" value="UniProtKB-ARBA"/>
</dbReference>
<feature type="compositionally biased region" description="Basic and acidic residues" evidence="5">
    <location>
        <begin position="710"/>
        <end position="727"/>
    </location>
</feature>
<feature type="region of interest" description="Disordered" evidence="5">
    <location>
        <begin position="1"/>
        <end position="120"/>
    </location>
</feature>
<feature type="compositionally biased region" description="Polar residues" evidence="5">
    <location>
        <begin position="648"/>
        <end position="663"/>
    </location>
</feature>
<feature type="compositionally biased region" description="Low complexity" evidence="5">
    <location>
        <begin position="334"/>
        <end position="350"/>
    </location>
</feature>
<gene>
    <name evidence="7" type="ORF">JMJ35_004133</name>
</gene>
<feature type="compositionally biased region" description="Low complexity" evidence="5">
    <location>
        <begin position="15"/>
        <end position="27"/>
    </location>
</feature>
<evidence type="ECO:0000313" key="8">
    <source>
        <dbReference type="Proteomes" id="UP001166286"/>
    </source>
</evidence>
<dbReference type="FunFam" id="3.40.50.2300:FF:000146">
    <property type="entry name" value="Putative two-component response regulator SSK1p"/>
    <property type="match status" value="1"/>
</dbReference>
<proteinExistence type="inferred from homology"/>
<dbReference type="SUPFAM" id="SSF52172">
    <property type="entry name" value="CheY-like"/>
    <property type="match status" value="1"/>
</dbReference>
<dbReference type="Proteomes" id="UP001166286">
    <property type="component" value="Unassembled WGS sequence"/>
</dbReference>
<evidence type="ECO:0000256" key="1">
    <source>
        <dbReference type="ARBA" id="ARBA00022553"/>
    </source>
</evidence>
<dbReference type="InterPro" id="IPR011006">
    <property type="entry name" value="CheY-like_superfamily"/>
</dbReference>
<dbReference type="AlphaFoldDB" id="A0AA39V2C4"/>
<protein>
    <recommendedName>
        <fullName evidence="6">Response regulatory domain-containing protein</fullName>
    </recommendedName>
</protein>
<comment type="similarity">
    <text evidence="3">Belongs to the SSK1 family.</text>
</comment>
<feature type="compositionally biased region" description="Pro residues" evidence="5">
    <location>
        <begin position="415"/>
        <end position="424"/>
    </location>
</feature>
<dbReference type="Pfam" id="PF00072">
    <property type="entry name" value="Response_reg"/>
    <property type="match status" value="1"/>
</dbReference>
<feature type="domain" description="Response regulatory" evidence="6">
    <location>
        <begin position="476"/>
        <end position="631"/>
    </location>
</feature>
<evidence type="ECO:0000256" key="3">
    <source>
        <dbReference type="ARBA" id="ARBA00093463"/>
    </source>
</evidence>
<feature type="compositionally biased region" description="Low complexity" evidence="5">
    <location>
        <begin position="683"/>
        <end position="702"/>
    </location>
</feature>
<feature type="region of interest" description="Disordered" evidence="5">
    <location>
        <begin position="408"/>
        <end position="465"/>
    </location>
</feature>
<dbReference type="PANTHER" id="PTHR45339:SF1">
    <property type="entry name" value="HYBRID SIGNAL TRANSDUCTION HISTIDINE KINASE J"/>
    <property type="match status" value="1"/>
</dbReference>
<dbReference type="EMBL" id="JAFEKC020000008">
    <property type="protein sequence ID" value="KAK0513147.1"/>
    <property type="molecule type" value="Genomic_DNA"/>
</dbReference>
<dbReference type="InterPro" id="IPR001789">
    <property type="entry name" value="Sig_transdc_resp-reg_receiver"/>
</dbReference>
<feature type="region of interest" description="Disordered" evidence="5">
    <location>
        <begin position="648"/>
        <end position="763"/>
    </location>
</feature>
<dbReference type="Gene3D" id="3.40.50.2300">
    <property type="match status" value="1"/>
</dbReference>
<evidence type="ECO:0000256" key="2">
    <source>
        <dbReference type="ARBA" id="ARBA00023012"/>
    </source>
</evidence>
<dbReference type="CDD" id="cd17546">
    <property type="entry name" value="REC_hyHK_CKI1_RcsC-like"/>
    <property type="match status" value="1"/>
</dbReference>
<evidence type="ECO:0000256" key="4">
    <source>
        <dbReference type="PROSITE-ProRule" id="PRU00169"/>
    </source>
</evidence>
<feature type="compositionally biased region" description="Low complexity" evidence="5">
    <location>
        <begin position="748"/>
        <end position="763"/>
    </location>
</feature>
<feature type="region of interest" description="Disordered" evidence="5">
    <location>
        <begin position="364"/>
        <end position="393"/>
    </location>
</feature>
<organism evidence="7 8">
    <name type="scientific">Cladonia borealis</name>
    <dbReference type="NCBI Taxonomy" id="184061"/>
    <lineage>
        <taxon>Eukaryota</taxon>
        <taxon>Fungi</taxon>
        <taxon>Dikarya</taxon>
        <taxon>Ascomycota</taxon>
        <taxon>Pezizomycotina</taxon>
        <taxon>Lecanoromycetes</taxon>
        <taxon>OSLEUM clade</taxon>
        <taxon>Lecanoromycetidae</taxon>
        <taxon>Lecanorales</taxon>
        <taxon>Lecanorineae</taxon>
        <taxon>Cladoniaceae</taxon>
        <taxon>Cladonia</taxon>
    </lineage>
</organism>
<accession>A0AA39V2C4</accession>
<evidence type="ECO:0000256" key="5">
    <source>
        <dbReference type="SAM" id="MobiDB-lite"/>
    </source>
</evidence>
<dbReference type="PANTHER" id="PTHR45339">
    <property type="entry name" value="HYBRID SIGNAL TRANSDUCTION HISTIDINE KINASE J"/>
    <property type="match status" value="1"/>
</dbReference>
<feature type="compositionally biased region" description="Basic and acidic residues" evidence="5">
    <location>
        <begin position="76"/>
        <end position="92"/>
    </location>
</feature>
<sequence>MGDLRARLKPLFRRSSTPSSPKSPKPSLAETPAGHPLGDGRNWSKTSLRLAKNRKPSTVLPVDEIKESPPQLPPLEHIETESLGREGSEHTPDTSIEAPQSPILEKGNPTLTVEEPTPKTEVEKEVVAIQDPGLLAEPDARNTIASQRPGIAHRRQSLAPSSQSSLINELLQSESPQLQSTTTDYFGEVLPRPKMPQHKKIWVKRPGSSATQVTIHEDDLVDDVRDMILKKYANSLGRNFDAPDVTLRIIYRHPSGRHSQTERTLGPEEPVSKVLEVHYPGGQSVEEALVIDVPQRRTPKHSPHLAMPYYLHDDLRPRENGTDYFPPMPVAGTHSPHLPSSISVSSAQGISHHPAHAMAVLTTGQLPNLPSPGARVARNSQHRPKYGRQHTSSPTILQGAANAQNHENLKYSNPAPMPTPPIPEESPSKAATPPIPRVSSPGPRPKAPNNKRSKKQVVQTSTDAASVRDGAVPPINVLIVEDNIINLRLLEAFMKRLKVRWSTAMNGKDAVTKWREGGFHLVLMDIQLPVMNGLDATKEIRRLERVNSIGVFSNSASTTPTFANGDEIDQVPEEEDSLMNTALFKSPVIIVALTASSLQSDRHEALAAGCNDFLTKPVNFEWLTRKVMEWGCMQALIDFDGWRKWKDFSSQSNQNNKPSTSTPLLGIKSPKSTSSSAVGGLPNANANNANTANNANGKVVPPGMGGGKKKKEEREGMHLGLVGKEKVVGVGVGGEEGLTGRERDGSDETTGTGTDTNGDSEGK</sequence>
<reference evidence="7" key="1">
    <citation type="submission" date="2023-03" db="EMBL/GenBank/DDBJ databases">
        <title>Complete genome of Cladonia borealis.</title>
        <authorList>
            <person name="Park H."/>
        </authorList>
    </citation>
    <scope>NUCLEOTIDE SEQUENCE</scope>
    <source>
        <strain evidence="7">ANT050790</strain>
    </source>
</reference>
<evidence type="ECO:0000259" key="6">
    <source>
        <dbReference type="PROSITE" id="PS50110"/>
    </source>
</evidence>
<dbReference type="PROSITE" id="PS50110">
    <property type="entry name" value="RESPONSE_REGULATORY"/>
    <property type="match status" value="1"/>
</dbReference>
<keyword evidence="1 4" id="KW-0597">Phosphoprotein</keyword>
<dbReference type="SMART" id="SM00448">
    <property type="entry name" value="REC"/>
    <property type="match status" value="1"/>
</dbReference>
<name>A0AA39V2C4_9LECA</name>
<keyword evidence="2" id="KW-0902">Two-component regulatory system</keyword>
<evidence type="ECO:0000313" key="7">
    <source>
        <dbReference type="EMBL" id="KAK0513147.1"/>
    </source>
</evidence>
<comment type="caution">
    <text evidence="7">The sequence shown here is derived from an EMBL/GenBank/DDBJ whole genome shotgun (WGS) entry which is preliminary data.</text>
</comment>
<feature type="region of interest" description="Disordered" evidence="5">
    <location>
        <begin position="329"/>
        <end position="350"/>
    </location>
</feature>
<feature type="modified residue" description="4-aspartylphosphate" evidence="4">
    <location>
        <position position="525"/>
    </location>
</feature>
<keyword evidence="8" id="KW-1185">Reference proteome</keyword>